<feature type="transmembrane region" description="Helical" evidence="7">
    <location>
        <begin position="284"/>
        <end position="302"/>
    </location>
</feature>
<keyword evidence="2" id="KW-0813">Transport</keyword>
<feature type="domain" description="Major facilitator superfamily (MFS) profile" evidence="8">
    <location>
        <begin position="7"/>
        <end position="396"/>
    </location>
</feature>
<keyword evidence="4 7" id="KW-0812">Transmembrane</keyword>
<dbReference type="Gene3D" id="1.20.1720.10">
    <property type="entry name" value="Multidrug resistance protein D"/>
    <property type="match status" value="1"/>
</dbReference>
<dbReference type="SUPFAM" id="SSF103473">
    <property type="entry name" value="MFS general substrate transporter"/>
    <property type="match status" value="2"/>
</dbReference>
<feature type="transmembrane region" description="Helical" evidence="7">
    <location>
        <begin position="134"/>
        <end position="154"/>
    </location>
</feature>
<dbReference type="PANTHER" id="PTHR43414">
    <property type="entry name" value="MULTIDRUG RESISTANCE PROTEIN MDTG"/>
    <property type="match status" value="1"/>
</dbReference>
<proteinExistence type="predicted"/>
<feature type="transmembrane region" description="Helical" evidence="7">
    <location>
        <begin position="78"/>
        <end position="97"/>
    </location>
</feature>
<dbReference type="RefSeq" id="WP_315603555.1">
    <property type="nucleotide sequence ID" value="NZ_CP130318.1"/>
</dbReference>
<dbReference type="GO" id="GO:0005886">
    <property type="term" value="C:plasma membrane"/>
    <property type="evidence" value="ECO:0007669"/>
    <property type="project" value="UniProtKB-SubCell"/>
</dbReference>
<dbReference type="PANTHER" id="PTHR43414:SF6">
    <property type="entry name" value="MULTIDRUG RESISTANCE PROTEIN MDTG"/>
    <property type="match status" value="1"/>
</dbReference>
<dbReference type="InterPro" id="IPR011701">
    <property type="entry name" value="MFS"/>
</dbReference>
<dbReference type="InterPro" id="IPR036259">
    <property type="entry name" value="MFS_trans_sf"/>
</dbReference>
<dbReference type="PRINTS" id="PR01035">
    <property type="entry name" value="TCRTETA"/>
</dbReference>
<keyword evidence="5 7" id="KW-1133">Transmembrane helix</keyword>
<accession>A0AA96LCV7</accession>
<evidence type="ECO:0000256" key="5">
    <source>
        <dbReference type="ARBA" id="ARBA00022989"/>
    </source>
</evidence>
<feature type="transmembrane region" description="Helical" evidence="7">
    <location>
        <begin position="45"/>
        <end position="66"/>
    </location>
</feature>
<reference evidence="9 10" key="1">
    <citation type="submission" date="2022-02" db="EMBL/GenBank/DDBJ databases">
        <title>Paenibacillus sp. MBLB1776 Whole Genome Shotgun Sequencing.</title>
        <authorList>
            <person name="Hwang C.Y."/>
            <person name="Cho E.-S."/>
            <person name="Seo M.-J."/>
        </authorList>
    </citation>
    <scope>NUCLEOTIDE SEQUENCE [LARGE SCALE GENOMIC DNA]</scope>
    <source>
        <strain evidence="9 10">MBLB1776</strain>
    </source>
</reference>
<feature type="transmembrane region" description="Helical" evidence="7">
    <location>
        <begin position="308"/>
        <end position="330"/>
    </location>
</feature>
<dbReference type="GO" id="GO:0022857">
    <property type="term" value="F:transmembrane transporter activity"/>
    <property type="evidence" value="ECO:0007669"/>
    <property type="project" value="InterPro"/>
</dbReference>
<evidence type="ECO:0000259" key="8">
    <source>
        <dbReference type="PROSITE" id="PS50850"/>
    </source>
</evidence>
<dbReference type="EMBL" id="CP130318">
    <property type="protein sequence ID" value="WNQ09781.1"/>
    <property type="molecule type" value="Genomic_DNA"/>
</dbReference>
<feature type="transmembrane region" description="Helical" evidence="7">
    <location>
        <begin position="367"/>
        <end position="387"/>
    </location>
</feature>
<dbReference type="AlphaFoldDB" id="A0AA96LCV7"/>
<evidence type="ECO:0000256" key="6">
    <source>
        <dbReference type="ARBA" id="ARBA00023136"/>
    </source>
</evidence>
<comment type="subcellular location">
    <subcellularLocation>
        <location evidence="1">Cell membrane</location>
        <topology evidence="1">Multi-pass membrane protein</topology>
    </subcellularLocation>
</comment>
<evidence type="ECO:0000313" key="9">
    <source>
        <dbReference type="EMBL" id="WNQ09781.1"/>
    </source>
</evidence>
<sequence>MVNWKVNLSVLWIGQFLAMAGMTMIMPFLPLYLQELGVTDTKQVAYWSGIIFAGNFVTSFIAQPIWGGLADRYGRKVMLLRSGFGMALVMTFMGFATDAWHLLLLRLVNGTVSGFVPASVALMSTNTPRNKIGFAMGTLQSGGVAGTILGPLIGGILAELIGFRSIFYLTGGLLFVASLLAMFLVKESFNASEARSQPRVSLWQSFKDLAHIPQLPALFAVTFMFQFALMSPQPLMALFVQDLYGKAAYLAFFAGLVGSVNGFSNMIASPVLGRFGDKLGSEKILGICLIGSALAFIPQALVSNIWQLLAARFFMGIFMGGMLPSIYALIRKYTPEGMESRSYSFNSSTLSLGNVIGPLTGGVLNGFIGIRGIFWVSSALLLLNFFWVRRTLLSSRWGNRLPGE</sequence>
<evidence type="ECO:0000256" key="4">
    <source>
        <dbReference type="ARBA" id="ARBA00022692"/>
    </source>
</evidence>
<organism evidence="9 10">
    <name type="scientific">Paenibacillus aurantius</name>
    <dbReference type="NCBI Taxonomy" id="2918900"/>
    <lineage>
        <taxon>Bacteria</taxon>
        <taxon>Bacillati</taxon>
        <taxon>Bacillota</taxon>
        <taxon>Bacilli</taxon>
        <taxon>Bacillales</taxon>
        <taxon>Paenibacillaceae</taxon>
        <taxon>Paenibacillus</taxon>
    </lineage>
</organism>
<dbReference type="Pfam" id="PF07690">
    <property type="entry name" value="MFS_1"/>
    <property type="match status" value="2"/>
</dbReference>
<feature type="transmembrane region" description="Helical" evidence="7">
    <location>
        <begin position="103"/>
        <end position="122"/>
    </location>
</feature>
<evidence type="ECO:0000313" key="10">
    <source>
        <dbReference type="Proteomes" id="UP001305702"/>
    </source>
</evidence>
<dbReference type="InterPro" id="IPR001958">
    <property type="entry name" value="Tet-R_TetA/multi-R_MdtG-like"/>
</dbReference>
<dbReference type="PROSITE" id="PS50850">
    <property type="entry name" value="MFS"/>
    <property type="match status" value="1"/>
</dbReference>
<dbReference type="KEGG" id="paun:MJA45_19430"/>
<dbReference type="Gene3D" id="1.20.1250.20">
    <property type="entry name" value="MFS general substrate transporter like domains"/>
    <property type="match status" value="1"/>
</dbReference>
<feature type="transmembrane region" description="Helical" evidence="7">
    <location>
        <begin position="166"/>
        <end position="185"/>
    </location>
</feature>
<keyword evidence="6 7" id="KW-0472">Membrane</keyword>
<name>A0AA96LCV7_9BACL</name>
<dbReference type="Proteomes" id="UP001305702">
    <property type="component" value="Chromosome"/>
</dbReference>
<dbReference type="InterPro" id="IPR020846">
    <property type="entry name" value="MFS_dom"/>
</dbReference>
<feature type="transmembrane region" description="Helical" evidence="7">
    <location>
        <begin position="206"/>
        <end position="229"/>
    </location>
</feature>
<evidence type="ECO:0000256" key="1">
    <source>
        <dbReference type="ARBA" id="ARBA00004651"/>
    </source>
</evidence>
<feature type="transmembrane region" description="Helical" evidence="7">
    <location>
        <begin position="249"/>
        <end position="272"/>
    </location>
</feature>
<evidence type="ECO:0000256" key="3">
    <source>
        <dbReference type="ARBA" id="ARBA00022475"/>
    </source>
</evidence>
<protein>
    <submittedName>
        <fullName evidence="9">MFS transporter</fullName>
    </submittedName>
</protein>
<evidence type="ECO:0000256" key="2">
    <source>
        <dbReference type="ARBA" id="ARBA00022448"/>
    </source>
</evidence>
<keyword evidence="3" id="KW-1003">Cell membrane</keyword>
<gene>
    <name evidence="9" type="ORF">MJA45_19430</name>
</gene>
<evidence type="ECO:0000256" key="7">
    <source>
        <dbReference type="SAM" id="Phobius"/>
    </source>
</evidence>
<feature type="transmembrane region" description="Helical" evidence="7">
    <location>
        <begin position="12"/>
        <end position="33"/>
    </location>
</feature>
<keyword evidence="10" id="KW-1185">Reference proteome</keyword>